<proteinExistence type="inferred from homology"/>
<keyword evidence="2 3" id="KW-0175">Coiled coil</keyword>
<dbReference type="PANTHER" id="PTHR31580">
    <property type="entry name" value="FILAMENT-LIKE PLANT PROTEIN 4"/>
    <property type="match status" value="1"/>
</dbReference>
<dbReference type="AlphaFoldDB" id="A0AAV1SPS5"/>
<protein>
    <recommendedName>
        <fullName evidence="6">Filament-like plant protein 3</fullName>
    </recommendedName>
</protein>
<dbReference type="Pfam" id="PF05911">
    <property type="entry name" value="FPP"/>
    <property type="match status" value="1"/>
</dbReference>
<keyword evidence="5" id="KW-1185">Reference proteome</keyword>
<feature type="coiled-coil region" evidence="3">
    <location>
        <begin position="235"/>
        <end position="330"/>
    </location>
</feature>
<name>A0AAV1SPS5_9ROSI</name>
<dbReference type="PANTHER" id="PTHR31580:SF49">
    <property type="entry name" value="FILAMENT-LIKE PLANT PROTEIN 3"/>
    <property type="match status" value="1"/>
</dbReference>
<evidence type="ECO:0000256" key="2">
    <source>
        <dbReference type="ARBA" id="ARBA00023054"/>
    </source>
</evidence>
<evidence type="ECO:0000256" key="3">
    <source>
        <dbReference type="SAM" id="Coils"/>
    </source>
</evidence>
<dbReference type="EMBL" id="CAWUPB010001195">
    <property type="protein sequence ID" value="CAK7354658.1"/>
    <property type="molecule type" value="Genomic_DNA"/>
</dbReference>
<reference evidence="4 5" key="1">
    <citation type="submission" date="2024-01" db="EMBL/GenBank/DDBJ databases">
        <authorList>
            <person name="Waweru B."/>
        </authorList>
    </citation>
    <scope>NUCLEOTIDE SEQUENCE [LARGE SCALE GENOMIC DNA]</scope>
</reference>
<comment type="caution">
    <text evidence="4">The sequence shown here is derived from an EMBL/GenBank/DDBJ whole genome shotgun (WGS) entry which is preliminary data.</text>
</comment>
<organism evidence="4 5">
    <name type="scientific">Dovyalis caffra</name>
    <dbReference type="NCBI Taxonomy" id="77055"/>
    <lineage>
        <taxon>Eukaryota</taxon>
        <taxon>Viridiplantae</taxon>
        <taxon>Streptophyta</taxon>
        <taxon>Embryophyta</taxon>
        <taxon>Tracheophyta</taxon>
        <taxon>Spermatophyta</taxon>
        <taxon>Magnoliopsida</taxon>
        <taxon>eudicotyledons</taxon>
        <taxon>Gunneridae</taxon>
        <taxon>Pentapetalae</taxon>
        <taxon>rosids</taxon>
        <taxon>fabids</taxon>
        <taxon>Malpighiales</taxon>
        <taxon>Salicaceae</taxon>
        <taxon>Flacourtieae</taxon>
        <taxon>Dovyalis</taxon>
    </lineage>
</organism>
<sequence length="403" mass="44686">MLWWDWRWTGGVGYGEGSLQRRVLGKQRVQDPSLLILKDSLTISSIKFHLFRKVSSTSSSISASCSGSSLAMPLSVARSHHSESCSIDFICLQGMHHPISFSGKRRCTVRMNSKTHPSSGTLLDHIHISKNVPFHSEGGDGCIRSLEQFLCFCILHANGGFVLLDDAGEILIFFPFLLAKVYPTHNPQSPEVTSKAVLTDEDISDNVRTLTEKLSAALLNVSAKEELVKQHAKVAEEAVSGWEKAEEELSALKQKLEDATKKNSGLEDRVGHLDAALKECVRQLRQLREEQDERINEVVAKKICDWESTKSELEGQLVELQAQLQAAKNVATVAAPADSDLWRKLDAVEKENSSLKCELFSRDEEIEIRILERDLSTQAAETASKLHLESIKSLLSLKLSVGS</sequence>
<dbReference type="Proteomes" id="UP001314170">
    <property type="component" value="Unassembled WGS sequence"/>
</dbReference>
<evidence type="ECO:0000256" key="1">
    <source>
        <dbReference type="ARBA" id="ARBA00005921"/>
    </source>
</evidence>
<evidence type="ECO:0000313" key="5">
    <source>
        <dbReference type="Proteomes" id="UP001314170"/>
    </source>
</evidence>
<gene>
    <name evidence="4" type="ORF">DCAF_LOCUS25274</name>
</gene>
<evidence type="ECO:0008006" key="6">
    <source>
        <dbReference type="Google" id="ProtNLM"/>
    </source>
</evidence>
<dbReference type="InterPro" id="IPR008587">
    <property type="entry name" value="FPP_plant"/>
</dbReference>
<accession>A0AAV1SPS5</accession>
<evidence type="ECO:0000313" key="4">
    <source>
        <dbReference type="EMBL" id="CAK7354658.1"/>
    </source>
</evidence>
<comment type="similarity">
    <text evidence="1">Belongs to the FPP family.</text>
</comment>